<dbReference type="GO" id="GO:0098505">
    <property type="term" value="F:G-rich strand telomeric DNA binding"/>
    <property type="evidence" value="ECO:0000318"/>
    <property type="project" value="GO_Central"/>
</dbReference>
<sequence>MSHRADIVPLREAIDLVDHKVNLLGVIVEFGFPRKSMGTGIWDSPFLSSFFNRLHQVVQVFNYVCVLKIVDDSHQKPEISVNIFAKNLDELPRVLGHGDLVHLSRVVMKVCDGEVFAVFNKMFSSFALFQGKASNNLNPYQVSSRFCHEYQDDMLISHLRAWLLNFQLDAGSSEYLRSLKDIEAGKFFDLICKVLYVYEASKDEWILFVWDGTDTPPLSLETKLEDEVEKPLPLNFESFTLPRETLCTFPRVGTILRVVPRAYEKLELHFKDSNHWVKFRNISCQVCSGLWYGILMPNSKVRLLSNEDDFVIKCRSRNYDDRVSAKVGRLPLSFNPHYCCVTVTDNENLPYMTLMEILTYSEVTAKFKSVVRVVAACPWRAERFFRSRVGMRSHKIRFTLEDPTARIHAYLFAEDGMEFFEGFPPIDVLTNKRNRLLGIIEGGTCKGENVLRNPPWVECCIKSYYKHKNDCWGSRRFRIFGTRLVS</sequence>
<dbReference type="KEGG" id="nnu:104607155"/>
<gene>
    <name evidence="11" type="primary">LOC104607155</name>
</gene>
<dbReference type="Pfam" id="PF25507">
    <property type="entry name" value="OB_POT1A"/>
    <property type="match status" value="1"/>
</dbReference>
<dbReference type="STRING" id="4432.A0A1U8B4H5"/>
<evidence type="ECO:0000256" key="5">
    <source>
        <dbReference type="ARBA" id="ARBA00022454"/>
    </source>
</evidence>
<evidence type="ECO:0000259" key="9">
    <source>
        <dbReference type="SMART" id="SM00976"/>
    </source>
</evidence>
<keyword evidence="8" id="KW-0539">Nucleus</keyword>
<evidence type="ECO:0000256" key="8">
    <source>
        <dbReference type="ARBA" id="ARBA00023242"/>
    </source>
</evidence>
<dbReference type="PANTHER" id="PTHR14513">
    <property type="entry name" value="PROTECTION OF TELOMERES 1"/>
    <property type="match status" value="1"/>
</dbReference>
<dbReference type="Pfam" id="PF16686">
    <property type="entry name" value="POT1PC"/>
    <property type="match status" value="1"/>
</dbReference>
<dbReference type="GO" id="GO:0010521">
    <property type="term" value="F:telomerase inhibitor activity"/>
    <property type="evidence" value="ECO:0000318"/>
    <property type="project" value="GO_Central"/>
</dbReference>
<dbReference type="Pfam" id="PF02765">
    <property type="entry name" value="POT1"/>
    <property type="match status" value="1"/>
</dbReference>
<dbReference type="GeneID" id="104607155"/>
<keyword evidence="6" id="KW-0779">Telomere</keyword>
<keyword evidence="5" id="KW-0158">Chromosome</keyword>
<dbReference type="eggNOG" id="KOG4757">
    <property type="taxonomic scope" value="Eukaryota"/>
</dbReference>
<dbReference type="OMA" id="DKEFICY"/>
<dbReference type="InterPro" id="IPR032042">
    <property type="entry name" value="POT1PC"/>
</dbReference>
<name>A0A1U8B4H5_NELNU</name>
<dbReference type="AlphaFoldDB" id="A0A1U8B4H5"/>
<dbReference type="CDD" id="cd04497">
    <property type="entry name" value="hPOT1_OB1_like"/>
    <property type="match status" value="1"/>
</dbReference>
<keyword evidence="10" id="KW-1185">Reference proteome</keyword>
<dbReference type="RefSeq" id="XP_010271001.1">
    <property type="nucleotide sequence ID" value="XM_010272699.2"/>
</dbReference>
<accession>A0A1U8B4H5</accession>
<evidence type="ECO:0000313" key="10">
    <source>
        <dbReference type="Proteomes" id="UP000189703"/>
    </source>
</evidence>
<dbReference type="SMART" id="SM00976">
    <property type="entry name" value="Telo_bind"/>
    <property type="match status" value="1"/>
</dbReference>
<feature type="domain" description="Telomeric single stranded DNA binding POT1/Cdc13" evidence="9">
    <location>
        <begin position="7"/>
        <end position="164"/>
    </location>
</feature>
<dbReference type="InterPro" id="IPR012340">
    <property type="entry name" value="NA-bd_OB-fold"/>
</dbReference>
<evidence type="ECO:0000256" key="6">
    <source>
        <dbReference type="ARBA" id="ARBA00022895"/>
    </source>
</evidence>
<dbReference type="Gene3D" id="2.40.50.140">
    <property type="entry name" value="Nucleic acid-binding proteins"/>
    <property type="match status" value="2"/>
</dbReference>
<evidence type="ECO:0000313" key="11">
    <source>
        <dbReference type="RefSeq" id="XP_010271001.1"/>
    </source>
</evidence>
<dbReference type="GO" id="GO:0016233">
    <property type="term" value="P:telomere capping"/>
    <property type="evidence" value="ECO:0000318"/>
    <property type="project" value="GO_Central"/>
</dbReference>
<comment type="subcellular location">
    <subcellularLocation>
        <location evidence="2">Chromosome</location>
        <location evidence="2">Telomere</location>
    </subcellularLocation>
    <subcellularLocation>
        <location evidence="1">Nucleus</location>
    </subcellularLocation>
</comment>
<dbReference type="PANTHER" id="PTHR14513:SF0">
    <property type="entry name" value="PROTECTION OF TELOMERES PROTEIN 1"/>
    <property type="match status" value="1"/>
</dbReference>
<organism evidence="10 11">
    <name type="scientific">Nelumbo nucifera</name>
    <name type="common">Sacred lotus</name>
    <dbReference type="NCBI Taxonomy" id="4432"/>
    <lineage>
        <taxon>Eukaryota</taxon>
        <taxon>Viridiplantae</taxon>
        <taxon>Streptophyta</taxon>
        <taxon>Embryophyta</taxon>
        <taxon>Tracheophyta</taxon>
        <taxon>Spermatophyta</taxon>
        <taxon>Magnoliopsida</taxon>
        <taxon>Proteales</taxon>
        <taxon>Nelumbonaceae</taxon>
        <taxon>Nelumbo</taxon>
    </lineage>
</organism>
<keyword evidence="7" id="KW-0238">DNA-binding</keyword>
<evidence type="ECO:0000256" key="2">
    <source>
        <dbReference type="ARBA" id="ARBA00004574"/>
    </source>
</evidence>
<dbReference type="InParanoid" id="A0A1U8B4H5"/>
<dbReference type="GO" id="GO:0032210">
    <property type="term" value="P:regulation of telomere maintenance via telomerase"/>
    <property type="evidence" value="ECO:0000318"/>
    <property type="project" value="GO_Central"/>
</dbReference>
<dbReference type="InterPro" id="IPR057620">
    <property type="entry name" value="POT1A/B-like_OB"/>
</dbReference>
<evidence type="ECO:0000256" key="4">
    <source>
        <dbReference type="ARBA" id="ARBA00015253"/>
    </source>
</evidence>
<dbReference type="InterPro" id="IPR028389">
    <property type="entry name" value="POT1"/>
</dbReference>
<proteinExistence type="inferred from homology"/>
<dbReference type="GO" id="GO:0000783">
    <property type="term" value="C:nuclear telomere cap complex"/>
    <property type="evidence" value="ECO:0000318"/>
    <property type="project" value="GO_Central"/>
</dbReference>
<protein>
    <recommendedName>
        <fullName evidence="4">Protection of telomeres protein 1</fullName>
    </recommendedName>
</protein>
<evidence type="ECO:0000256" key="7">
    <source>
        <dbReference type="ARBA" id="ARBA00023125"/>
    </source>
</evidence>
<comment type="similarity">
    <text evidence="3">Belongs to the telombin family.</text>
</comment>
<evidence type="ECO:0000256" key="1">
    <source>
        <dbReference type="ARBA" id="ARBA00004123"/>
    </source>
</evidence>
<dbReference type="FunCoup" id="A0A1U8B4H5">
    <property type="interactions" value="102"/>
</dbReference>
<evidence type="ECO:0000256" key="3">
    <source>
        <dbReference type="ARBA" id="ARBA00008442"/>
    </source>
</evidence>
<dbReference type="SUPFAM" id="SSF50249">
    <property type="entry name" value="Nucleic acid-binding proteins"/>
    <property type="match status" value="2"/>
</dbReference>
<dbReference type="InterPro" id="IPR011564">
    <property type="entry name" value="Telomer_end-bd_POT1/Cdc13"/>
</dbReference>
<reference evidence="11" key="1">
    <citation type="submission" date="2025-08" db="UniProtKB">
        <authorList>
            <consortium name="RefSeq"/>
        </authorList>
    </citation>
    <scope>IDENTIFICATION</scope>
</reference>
<dbReference type="Proteomes" id="UP000189703">
    <property type="component" value="Unplaced"/>
</dbReference>
<dbReference type="OrthoDB" id="2186770at2759"/>